<proteinExistence type="inferred from homology"/>
<keyword evidence="5" id="KW-0503">Monooxygenase</keyword>
<organism evidence="7 8">
    <name type="scientific">Asparagus officinalis</name>
    <name type="common">Garden asparagus</name>
    <dbReference type="NCBI Taxonomy" id="4686"/>
    <lineage>
        <taxon>Eukaryota</taxon>
        <taxon>Viridiplantae</taxon>
        <taxon>Streptophyta</taxon>
        <taxon>Embryophyta</taxon>
        <taxon>Tracheophyta</taxon>
        <taxon>Spermatophyta</taxon>
        <taxon>Magnoliopsida</taxon>
        <taxon>Liliopsida</taxon>
        <taxon>Asparagales</taxon>
        <taxon>Asparagaceae</taxon>
        <taxon>Asparagoideae</taxon>
        <taxon>Asparagus</taxon>
    </lineage>
</organism>
<dbReference type="GO" id="GO:0016705">
    <property type="term" value="F:oxidoreductase activity, acting on paired donors, with incorporation or reduction of molecular oxygen"/>
    <property type="evidence" value="ECO:0007669"/>
    <property type="project" value="InterPro"/>
</dbReference>
<evidence type="ECO:0000256" key="6">
    <source>
        <dbReference type="SAM" id="SignalP"/>
    </source>
</evidence>
<gene>
    <name evidence="7" type="ORF">A4U43_C04F31540</name>
</gene>
<dbReference type="InterPro" id="IPR017972">
    <property type="entry name" value="Cyt_P450_CS"/>
</dbReference>
<dbReference type="InterPro" id="IPR002401">
    <property type="entry name" value="Cyt_P450_E_grp-I"/>
</dbReference>
<dbReference type="Gene3D" id="1.10.630.10">
    <property type="entry name" value="Cytochrome P450"/>
    <property type="match status" value="1"/>
</dbReference>
<dbReference type="Pfam" id="PF00067">
    <property type="entry name" value="p450"/>
    <property type="match status" value="1"/>
</dbReference>
<evidence type="ECO:0000256" key="1">
    <source>
        <dbReference type="ARBA" id="ARBA00010617"/>
    </source>
</evidence>
<dbReference type="PANTHER" id="PTHR47955:SF14">
    <property type="entry name" value="OS01G0543600 PROTEIN"/>
    <property type="match status" value="1"/>
</dbReference>
<evidence type="ECO:0000313" key="7">
    <source>
        <dbReference type="EMBL" id="ONK73442.1"/>
    </source>
</evidence>
<name>A0A5P1F5I5_ASPOF</name>
<dbReference type="SUPFAM" id="SSF48264">
    <property type="entry name" value="Cytochrome P450"/>
    <property type="match status" value="1"/>
</dbReference>
<evidence type="ECO:0000256" key="4">
    <source>
        <dbReference type="PIRSR" id="PIRSR602401-1"/>
    </source>
</evidence>
<sequence length="502" mass="57042">MSIFVALLLLLPVLIPILKRVSSSIKHKLPPCPPKLPLIGNLHQLTSLPHHSLHALSKKHGPLMLLKLGQVPTLVVSSPDMTREILRTHDHIFGNRPSSLASTIMMYGARDVVFAPYSQHWRQTKKLCVNHLLSTKMVQSFRSVLEEEVTSMVSSISDMCTSRATINMSEVLHVFVNRLVCRIISGRYFTDEGRCRVMCKMIDELSVTFGQISIGDFMPWLGWLDRVSGLEARTIKSFKKWDSVLDEIIEENTNSLKGKMDAGEKLDFVDVLLALQSNKDAEILLNRDTIKAILLDMIAAGTDTTFLVLDWGMTELARHPEVMKKVQNEVREILSTKSSIADEDLSRMSYLKATIKETFRLHPPLPLLIPRESMDQCIIQGHEIPKYTRVFINIWAIGRDPKLWEAPEEFRPERFLDNPINYKGHHFELIPFGAGRRICPGMQLGVSMLELAFANLVKNFDWELPDGIMKEDLDMGDSPGISSRRRQNLYLSAKPLQCHLNK</sequence>
<dbReference type="OrthoDB" id="1470350at2759"/>
<keyword evidence="6" id="KW-0732">Signal</keyword>
<keyword evidence="4 5" id="KW-0349">Heme</keyword>
<dbReference type="InterPro" id="IPR001128">
    <property type="entry name" value="Cyt_P450"/>
</dbReference>
<dbReference type="PANTHER" id="PTHR47955">
    <property type="entry name" value="CYTOCHROME P450 FAMILY 71 PROTEIN"/>
    <property type="match status" value="1"/>
</dbReference>
<dbReference type="GO" id="GO:0004497">
    <property type="term" value="F:monooxygenase activity"/>
    <property type="evidence" value="ECO:0007669"/>
    <property type="project" value="UniProtKB-KW"/>
</dbReference>
<dbReference type="PRINTS" id="PR00385">
    <property type="entry name" value="P450"/>
</dbReference>
<dbReference type="GO" id="GO:0020037">
    <property type="term" value="F:heme binding"/>
    <property type="evidence" value="ECO:0007669"/>
    <property type="project" value="InterPro"/>
</dbReference>
<evidence type="ECO:0000256" key="2">
    <source>
        <dbReference type="ARBA" id="ARBA00022723"/>
    </source>
</evidence>
<dbReference type="AlphaFoldDB" id="A0A5P1F5I5"/>
<keyword evidence="3 4" id="KW-0408">Iron</keyword>
<reference evidence="8" key="1">
    <citation type="journal article" date="2017" name="Nat. Commun.">
        <title>The asparagus genome sheds light on the origin and evolution of a young Y chromosome.</title>
        <authorList>
            <person name="Harkess A."/>
            <person name="Zhou J."/>
            <person name="Xu C."/>
            <person name="Bowers J.E."/>
            <person name="Van der Hulst R."/>
            <person name="Ayyampalayam S."/>
            <person name="Mercati F."/>
            <person name="Riccardi P."/>
            <person name="McKain M.R."/>
            <person name="Kakrana A."/>
            <person name="Tang H."/>
            <person name="Ray J."/>
            <person name="Groenendijk J."/>
            <person name="Arikit S."/>
            <person name="Mathioni S.M."/>
            <person name="Nakano M."/>
            <person name="Shan H."/>
            <person name="Telgmann-Rauber A."/>
            <person name="Kanno A."/>
            <person name="Yue Z."/>
            <person name="Chen H."/>
            <person name="Li W."/>
            <person name="Chen Y."/>
            <person name="Xu X."/>
            <person name="Zhang Y."/>
            <person name="Luo S."/>
            <person name="Chen H."/>
            <person name="Gao J."/>
            <person name="Mao Z."/>
            <person name="Pires J.C."/>
            <person name="Luo M."/>
            <person name="Kudrna D."/>
            <person name="Wing R.A."/>
            <person name="Meyers B.C."/>
            <person name="Yi K."/>
            <person name="Kong H."/>
            <person name="Lavrijsen P."/>
            <person name="Sunseri F."/>
            <person name="Falavigna A."/>
            <person name="Ye Y."/>
            <person name="Leebens-Mack J.H."/>
            <person name="Chen G."/>
        </authorList>
    </citation>
    <scope>NUCLEOTIDE SEQUENCE [LARGE SCALE GENOMIC DNA]</scope>
    <source>
        <strain evidence="8">cv. DH0086</strain>
    </source>
</reference>
<evidence type="ECO:0000256" key="3">
    <source>
        <dbReference type="ARBA" id="ARBA00023004"/>
    </source>
</evidence>
<dbReference type="InterPro" id="IPR036396">
    <property type="entry name" value="Cyt_P450_sf"/>
</dbReference>
<feature type="chain" id="PRO_5024412794" description="Cytochrome P450" evidence="6">
    <location>
        <begin position="24"/>
        <end position="502"/>
    </location>
</feature>
<evidence type="ECO:0008006" key="9">
    <source>
        <dbReference type="Google" id="ProtNLM"/>
    </source>
</evidence>
<dbReference type="GO" id="GO:0005506">
    <property type="term" value="F:iron ion binding"/>
    <property type="evidence" value="ECO:0007669"/>
    <property type="project" value="InterPro"/>
</dbReference>
<evidence type="ECO:0000313" key="8">
    <source>
        <dbReference type="Proteomes" id="UP000243459"/>
    </source>
</evidence>
<dbReference type="FunFam" id="1.10.630.10:FF:000011">
    <property type="entry name" value="Cytochrome P450 83B1"/>
    <property type="match status" value="1"/>
</dbReference>
<comment type="similarity">
    <text evidence="1 5">Belongs to the cytochrome P450 family.</text>
</comment>
<dbReference type="CDD" id="cd11072">
    <property type="entry name" value="CYP71-like"/>
    <property type="match status" value="1"/>
</dbReference>
<feature type="binding site" description="axial binding residue" evidence="4">
    <location>
        <position position="439"/>
    </location>
    <ligand>
        <name>heme</name>
        <dbReference type="ChEBI" id="CHEBI:30413"/>
    </ligand>
    <ligandPart>
        <name>Fe</name>
        <dbReference type="ChEBI" id="CHEBI:18248"/>
    </ligandPart>
</feature>
<dbReference type="OMA" id="ASTIMMY"/>
<feature type="signal peptide" evidence="6">
    <location>
        <begin position="1"/>
        <end position="23"/>
    </location>
</feature>
<dbReference type="Proteomes" id="UP000243459">
    <property type="component" value="Chromosome 4"/>
</dbReference>
<keyword evidence="8" id="KW-1185">Reference proteome</keyword>
<dbReference type="PROSITE" id="PS00086">
    <property type="entry name" value="CYTOCHROME_P450"/>
    <property type="match status" value="1"/>
</dbReference>
<dbReference type="PRINTS" id="PR00463">
    <property type="entry name" value="EP450I"/>
</dbReference>
<keyword evidence="2 4" id="KW-0479">Metal-binding</keyword>
<keyword evidence="5" id="KW-0560">Oxidoreductase</keyword>
<dbReference type="EMBL" id="CM007384">
    <property type="protein sequence ID" value="ONK73442.1"/>
    <property type="molecule type" value="Genomic_DNA"/>
</dbReference>
<comment type="cofactor">
    <cofactor evidence="4">
        <name>heme</name>
        <dbReference type="ChEBI" id="CHEBI:30413"/>
    </cofactor>
</comment>
<dbReference type="Gramene" id="ONK73442">
    <property type="protein sequence ID" value="ONK73442"/>
    <property type="gene ID" value="A4U43_C04F31540"/>
</dbReference>
<protein>
    <recommendedName>
        <fullName evidence="9">Cytochrome P450</fullName>
    </recommendedName>
</protein>
<evidence type="ECO:0000256" key="5">
    <source>
        <dbReference type="RuleBase" id="RU000461"/>
    </source>
</evidence>
<accession>A0A5P1F5I5</accession>